<evidence type="ECO:0000256" key="7">
    <source>
        <dbReference type="ARBA" id="ARBA00022840"/>
    </source>
</evidence>
<dbReference type="InterPro" id="IPR036393">
    <property type="entry name" value="AceGlu_kinase-like_sf"/>
</dbReference>
<dbReference type="GeneID" id="87105913"/>
<dbReference type="Gene3D" id="2.30.130.10">
    <property type="entry name" value="PUA domain"/>
    <property type="match status" value="1"/>
</dbReference>
<comment type="pathway">
    <text evidence="8">Amino-acid biosynthesis; L-proline biosynthesis; L-glutamate 5-semialdehyde from L-glutamate: step 1/2.</text>
</comment>
<dbReference type="FunFam" id="3.40.1160.10:FF:000006">
    <property type="entry name" value="Glutamate 5-kinase"/>
    <property type="match status" value="1"/>
</dbReference>
<keyword evidence="4 8" id="KW-0808">Transferase</keyword>
<dbReference type="Pfam" id="PF00696">
    <property type="entry name" value="AA_kinase"/>
    <property type="match status" value="1"/>
</dbReference>
<dbReference type="PIRSF" id="PIRSF000729">
    <property type="entry name" value="GK"/>
    <property type="match status" value="1"/>
</dbReference>
<dbReference type="InterPro" id="IPR019797">
    <property type="entry name" value="Glutamate_5-kinase_CS"/>
</dbReference>
<keyword evidence="6 8" id="KW-0418">Kinase</keyword>
<dbReference type="InterPro" id="IPR001048">
    <property type="entry name" value="Asp/Glu/Uridylate_kinase"/>
</dbReference>
<gene>
    <name evidence="8" type="primary">proB</name>
    <name evidence="10" type="ORF">Theba_0041</name>
</gene>
<feature type="binding site" evidence="8">
    <location>
        <position position="47"/>
    </location>
    <ligand>
        <name>substrate</name>
    </ligand>
</feature>
<dbReference type="GO" id="GO:0004349">
    <property type="term" value="F:glutamate 5-kinase activity"/>
    <property type="evidence" value="ECO:0007669"/>
    <property type="project" value="UniProtKB-UniRule"/>
</dbReference>
<dbReference type="HOGENOM" id="CLU_025400_2_0_0"/>
<keyword evidence="2 8" id="KW-0028">Amino-acid biosynthesis</keyword>
<feature type="binding site" evidence="8">
    <location>
        <position position="7"/>
    </location>
    <ligand>
        <name>ATP</name>
        <dbReference type="ChEBI" id="CHEBI:30616"/>
    </ligand>
</feature>
<dbReference type="GO" id="GO:0005829">
    <property type="term" value="C:cytosol"/>
    <property type="evidence" value="ECO:0007669"/>
    <property type="project" value="TreeGrafter"/>
</dbReference>
<evidence type="ECO:0000313" key="11">
    <source>
        <dbReference type="Proteomes" id="UP000002881"/>
    </source>
</evidence>
<dbReference type="InterPro" id="IPR005715">
    <property type="entry name" value="Glu_5kinase/COase_Synthase"/>
</dbReference>
<dbReference type="SMART" id="SM00359">
    <property type="entry name" value="PUA"/>
    <property type="match status" value="1"/>
</dbReference>
<organism evidence="10 11">
    <name type="scientific">Mesotoga prima MesG1.Ag.4.2</name>
    <dbReference type="NCBI Taxonomy" id="660470"/>
    <lineage>
        <taxon>Bacteria</taxon>
        <taxon>Thermotogati</taxon>
        <taxon>Thermotogota</taxon>
        <taxon>Thermotogae</taxon>
        <taxon>Kosmotogales</taxon>
        <taxon>Kosmotogaceae</taxon>
        <taxon>Mesotoga</taxon>
    </lineage>
</organism>
<keyword evidence="1 8" id="KW-0963">Cytoplasm</keyword>
<dbReference type="InterPro" id="IPR015947">
    <property type="entry name" value="PUA-like_sf"/>
</dbReference>
<dbReference type="GO" id="GO:0003723">
    <property type="term" value="F:RNA binding"/>
    <property type="evidence" value="ECO:0007669"/>
    <property type="project" value="InterPro"/>
</dbReference>
<keyword evidence="11" id="KW-1185">Reference proteome</keyword>
<dbReference type="SUPFAM" id="SSF53633">
    <property type="entry name" value="Carbamate kinase-like"/>
    <property type="match status" value="1"/>
</dbReference>
<keyword evidence="3 8" id="KW-0641">Proline biosynthesis</keyword>
<dbReference type="KEGG" id="mpg:Theba_0041"/>
<dbReference type="PANTHER" id="PTHR43654">
    <property type="entry name" value="GLUTAMATE 5-KINASE"/>
    <property type="match status" value="1"/>
</dbReference>
<proteinExistence type="inferred from homology"/>
<accession>I2F1J1</accession>
<name>I2F1J1_9BACT</name>
<dbReference type="RefSeq" id="WP_014729969.1">
    <property type="nucleotide sequence ID" value="NC_017934.1"/>
</dbReference>
<comment type="caution">
    <text evidence="8">Lacks conserved residue(s) required for the propagation of feature annotation.</text>
</comment>
<comment type="subcellular location">
    <subcellularLocation>
        <location evidence="8">Cytoplasm</location>
    </subcellularLocation>
</comment>
<feature type="domain" description="PUA" evidence="9">
    <location>
        <begin position="263"/>
        <end position="345"/>
    </location>
</feature>
<keyword evidence="7 8" id="KW-0067">ATP-binding</keyword>
<feature type="binding site" evidence="8">
    <location>
        <begin position="198"/>
        <end position="204"/>
    </location>
    <ligand>
        <name>ATP</name>
        <dbReference type="ChEBI" id="CHEBI:30616"/>
    </ligand>
</feature>
<dbReference type="SUPFAM" id="SSF88697">
    <property type="entry name" value="PUA domain-like"/>
    <property type="match status" value="1"/>
</dbReference>
<evidence type="ECO:0000259" key="9">
    <source>
        <dbReference type="SMART" id="SM00359"/>
    </source>
</evidence>
<dbReference type="PROSITE" id="PS50890">
    <property type="entry name" value="PUA"/>
    <property type="match status" value="1"/>
</dbReference>
<evidence type="ECO:0000256" key="2">
    <source>
        <dbReference type="ARBA" id="ARBA00022605"/>
    </source>
</evidence>
<evidence type="ECO:0000256" key="6">
    <source>
        <dbReference type="ARBA" id="ARBA00022777"/>
    </source>
</evidence>
<dbReference type="InterPro" id="IPR001057">
    <property type="entry name" value="Glu/AcGlu_kinase"/>
</dbReference>
<dbReference type="STRING" id="660470.Theba_0041"/>
<dbReference type="InterPro" id="IPR041739">
    <property type="entry name" value="G5K_ProB"/>
</dbReference>
<evidence type="ECO:0000256" key="1">
    <source>
        <dbReference type="ARBA" id="ARBA00022490"/>
    </source>
</evidence>
<dbReference type="PRINTS" id="PR00474">
    <property type="entry name" value="GLU5KINASE"/>
</dbReference>
<dbReference type="GO" id="GO:0005524">
    <property type="term" value="F:ATP binding"/>
    <property type="evidence" value="ECO:0007669"/>
    <property type="project" value="UniProtKB-KW"/>
</dbReference>
<reference evidence="10 11" key="1">
    <citation type="journal article" date="2012" name="Genome Biol. Evol.">
        <title>Genome Sequence of the Mesophilic Thermotogales Bacterium Mesotoga prima MesG1.Ag.4.2 Reveals the Largest Thermotogales Genome To Date.</title>
        <authorList>
            <person name="Zhaxybayeva O."/>
            <person name="Swithers K.S."/>
            <person name="Foght J."/>
            <person name="Green A.G."/>
            <person name="Bruce D."/>
            <person name="Detter C."/>
            <person name="Han S."/>
            <person name="Teshima H."/>
            <person name="Han J."/>
            <person name="Woyke T."/>
            <person name="Pitluck S."/>
            <person name="Nolan M."/>
            <person name="Ivanova N."/>
            <person name="Pati A."/>
            <person name="Land M.L."/>
            <person name="Dlutek M."/>
            <person name="Doolittle W.F."/>
            <person name="Noll K.M."/>
            <person name="Nesbo C.L."/>
        </authorList>
    </citation>
    <scope>NUCLEOTIDE SEQUENCE [LARGE SCALE GENOMIC DNA]</scope>
    <source>
        <strain evidence="11">mesG1.Ag.4.2</strain>
    </source>
</reference>
<dbReference type="Gene3D" id="3.40.1160.10">
    <property type="entry name" value="Acetylglutamate kinase-like"/>
    <property type="match status" value="1"/>
</dbReference>
<dbReference type="HAMAP" id="MF_00456">
    <property type="entry name" value="ProB"/>
    <property type="match status" value="1"/>
</dbReference>
<dbReference type="Proteomes" id="UP000002881">
    <property type="component" value="Chromosome"/>
</dbReference>
<dbReference type="InterPro" id="IPR036974">
    <property type="entry name" value="PUA_sf"/>
</dbReference>
<dbReference type="CDD" id="cd21157">
    <property type="entry name" value="PUA_G5K"/>
    <property type="match status" value="1"/>
</dbReference>
<dbReference type="EC" id="2.7.2.11" evidence="8"/>
<evidence type="ECO:0000256" key="3">
    <source>
        <dbReference type="ARBA" id="ARBA00022650"/>
    </source>
</evidence>
<dbReference type="InterPro" id="IPR011529">
    <property type="entry name" value="Glu_5kinase"/>
</dbReference>
<sequence>MSRVVLKAGSNLLVKSNGEIDKKYVTELAREISLLKSSGSQVVLVSSGARAAGFGYLEGKKSNGDLYMKQALCAAGQVQLMKLYETVFDLFGERIAQILVNRDDFGDRKRFLNLRNTLIGLLELGLVPIVNENDTTSTEEIMFGDNDILASMFAIGWQANLLILMSTIDGIVDEEGKVIREFDPSKRLKNIENNSWGTGGIDTKIRAARAASASGIRSCICNGRDFRKIEEFVQGKDVGTIFSPIESPGARKTWIGFLSTPRGKITVNRGAEGAIARGKSLLAVGVEDVSGEFSEGDVVSICSVKGKEVARGISNFSASEVQKIKGVRSDRISSVLGHDCAKVVVHIDNSYRI</sequence>
<feature type="binding site" evidence="8">
    <location>
        <position position="146"/>
    </location>
    <ligand>
        <name>substrate</name>
    </ligand>
</feature>
<comment type="catalytic activity">
    <reaction evidence="8">
        <text>L-glutamate + ATP = L-glutamyl 5-phosphate + ADP</text>
        <dbReference type="Rhea" id="RHEA:14877"/>
        <dbReference type="ChEBI" id="CHEBI:29985"/>
        <dbReference type="ChEBI" id="CHEBI:30616"/>
        <dbReference type="ChEBI" id="CHEBI:58274"/>
        <dbReference type="ChEBI" id="CHEBI:456216"/>
        <dbReference type="EC" id="2.7.2.11"/>
    </reaction>
</comment>
<evidence type="ECO:0000256" key="4">
    <source>
        <dbReference type="ARBA" id="ARBA00022679"/>
    </source>
</evidence>
<comment type="similarity">
    <text evidence="8">Belongs to the glutamate 5-kinase family.</text>
</comment>
<dbReference type="GO" id="GO:0055129">
    <property type="term" value="P:L-proline biosynthetic process"/>
    <property type="evidence" value="ECO:0007669"/>
    <property type="project" value="UniProtKB-UniRule"/>
</dbReference>
<dbReference type="InterPro" id="IPR002478">
    <property type="entry name" value="PUA"/>
</dbReference>
<dbReference type="UniPathway" id="UPA00098">
    <property type="reaction ID" value="UER00359"/>
</dbReference>
<evidence type="ECO:0000256" key="5">
    <source>
        <dbReference type="ARBA" id="ARBA00022741"/>
    </source>
</evidence>
<dbReference type="CDD" id="cd04242">
    <property type="entry name" value="AAK_G5K_ProB"/>
    <property type="match status" value="1"/>
</dbReference>
<dbReference type="Pfam" id="PF01472">
    <property type="entry name" value="PUA"/>
    <property type="match status" value="1"/>
</dbReference>
<dbReference type="PROSITE" id="PS00902">
    <property type="entry name" value="GLUTAMATE_5_KINASE"/>
    <property type="match status" value="1"/>
</dbReference>
<dbReference type="AlphaFoldDB" id="I2F1J1"/>
<dbReference type="NCBIfam" id="TIGR01027">
    <property type="entry name" value="proB"/>
    <property type="match status" value="1"/>
</dbReference>
<evidence type="ECO:0000256" key="8">
    <source>
        <dbReference type="HAMAP-Rule" id="MF_00456"/>
    </source>
</evidence>
<dbReference type="PANTHER" id="PTHR43654:SF1">
    <property type="entry name" value="ISOPENTENYL PHOSPHATE KINASE"/>
    <property type="match status" value="1"/>
</dbReference>
<keyword evidence="5 8" id="KW-0547">Nucleotide-binding</keyword>
<dbReference type="eggNOG" id="COG0263">
    <property type="taxonomic scope" value="Bacteria"/>
</dbReference>
<feature type="binding site" evidence="8">
    <location>
        <position position="134"/>
    </location>
    <ligand>
        <name>substrate</name>
    </ligand>
</feature>
<evidence type="ECO:0000313" key="10">
    <source>
        <dbReference type="EMBL" id="AFK05794.1"/>
    </source>
</evidence>
<protein>
    <recommendedName>
        <fullName evidence="8">Glutamate 5-kinase</fullName>
        <ecNumber evidence="8">2.7.2.11</ecNumber>
    </recommendedName>
    <alternativeName>
        <fullName evidence="8">Gamma-glutamyl kinase</fullName>
        <shortName evidence="8">GK</shortName>
    </alternativeName>
</protein>
<dbReference type="EMBL" id="CP003532">
    <property type="protein sequence ID" value="AFK05794.1"/>
    <property type="molecule type" value="Genomic_DNA"/>
</dbReference>
<comment type="function">
    <text evidence="8">Catalyzes the transfer of a phosphate group to glutamate to form L-glutamate 5-phosphate.</text>
</comment>